<dbReference type="PANTHER" id="PTHR30085">
    <property type="entry name" value="AMINO ACID ABC TRANSPORTER PERMEASE"/>
    <property type="match status" value="1"/>
</dbReference>
<dbReference type="SUPFAM" id="SSF53850">
    <property type="entry name" value="Periplasmic binding protein-like II"/>
    <property type="match status" value="1"/>
</dbReference>
<evidence type="ECO:0000259" key="5">
    <source>
        <dbReference type="SMART" id="SM00079"/>
    </source>
</evidence>
<dbReference type="GO" id="GO:0006865">
    <property type="term" value="P:amino acid transport"/>
    <property type="evidence" value="ECO:0007669"/>
    <property type="project" value="TreeGrafter"/>
</dbReference>
<gene>
    <name evidence="6" type="ORF">HF964_03860</name>
</gene>
<feature type="domain" description="Ionotropic glutamate receptor C-terminal" evidence="5">
    <location>
        <begin position="54"/>
        <end position="267"/>
    </location>
</feature>
<dbReference type="SMART" id="SM00062">
    <property type="entry name" value="PBPb"/>
    <property type="match status" value="1"/>
</dbReference>
<evidence type="ECO:0000256" key="1">
    <source>
        <dbReference type="ARBA" id="ARBA00010333"/>
    </source>
</evidence>
<dbReference type="InterPro" id="IPR001320">
    <property type="entry name" value="Iontro_rcpt_C"/>
</dbReference>
<reference evidence="6 7" key="1">
    <citation type="submission" date="2020-04" db="EMBL/GenBank/DDBJ databases">
        <title>MicrobeNet Type strains.</title>
        <authorList>
            <person name="Nicholson A.C."/>
        </authorList>
    </citation>
    <scope>NUCLEOTIDE SEQUENCE [LARGE SCALE GENOMIC DNA]</scope>
    <source>
        <strain evidence="6 7">CCUG 61472</strain>
    </source>
</reference>
<dbReference type="RefSeq" id="WP_168721744.1">
    <property type="nucleotide sequence ID" value="NZ_JAAXPN010000002.1"/>
</dbReference>
<evidence type="ECO:0000259" key="4">
    <source>
        <dbReference type="SMART" id="SM00062"/>
    </source>
</evidence>
<dbReference type="GO" id="GO:0005576">
    <property type="term" value="C:extracellular region"/>
    <property type="evidence" value="ECO:0007669"/>
    <property type="project" value="TreeGrafter"/>
</dbReference>
<keyword evidence="2" id="KW-0813">Transport</keyword>
<feature type="domain" description="Solute-binding protein family 3/N-terminal" evidence="4">
    <location>
        <begin position="45"/>
        <end position="268"/>
    </location>
</feature>
<dbReference type="CDD" id="cd13690">
    <property type="entry name" value="PBP2_GluB"/>
    <property type="match status" value="1"/>
</dbReference>
<dbReference type="Proteomes" id="UP000549765">
    <property type="component" value="Unassembled WGS sequence"/>
</dbReference>
<evidence type="ECO:0000256" key="3">
    <source>
        <dbReference type="ARBA" id="ARBA00022729"/>
    </source>
</evidence>
<dbReference type="PANTHER" id="PTHR30085:SF6">
    <property type="entry name" value="ABC TRANSPORTER GLUTAMINE-BINDING PROTEIN GLNH"/>
    <property type="match status" value="1"/>
</dbReference>
<dbReference type="GO" id="GO:0016020">
    <property type="term" value="C:membrane"/>
    <property type="evidence" value="ECO:0007669"/>
    <property type="project" value="InterPro"/>
</dbReference>
<evidence type="ECO:0000313" key="7">
    <source>
        <dbReference type="Proteomes" id="UP000549765"/>
    </source>
</evidence>
<keyword evidence="7" id="KW-1185">Reference proteome</keyword>
<dbReference type="Pfam" id="PF00497">
    <property type="entry name" value="SBP_bac_3"/>
    <property type="match status" value="1"/>
</dbReference>
<dbReference type="GO" id="GO:0030288">
    <property type="term" value="C:outer membrane-bounded periplasmic space"/>
    <property type="evidence" value="ECO:0007669"/>
    <property type="project" value="TreeGrafter"/>
</dbReference>
<accession>A0A7X6S2F2</accession>
<comment type="caution">
    <text evidence="6">The sequence shown here is derived from an EMBL/GenBank/DDBJ whole genome shotgun (WGS) entry which is preliminary data.</text>
</comment>
<evidence type="ECO:0000256" key="2">
    <source>
        <dbReference type="ARBA" id="ARBA00022448"/>
    </source>
</evidence>
<name>A0A7X6S2F2_9LACO</name>
<dbReference type="InterPro" id="IPR001638">
    <property type="entry name" value="Solute-binding_3/MltF_N"/>
</dbReference>
<dbReference type="GO" id="GO:0015276">
    <property type="term" value="F:ligand-gated monoatomic ion channel activity"/>
    <property type="evidence" value="ECO:0007669"/>
    <property type="project" value="InterPro"/>
</dbReference>
<dbReference type="AlphaFoldDB" id="A0A7X6S2F2"/>
<sequence>MLKSKHKWFGLITVVMFMTLILSACGNETALTKQNEYKQVKDKQEMIWGVKADTRLFGLMNIKTGKVEGFDVDMAKEITKRIAPNAKPVFVQVTSQTRIPLLKNGNIQAIIATMTGTPERAKIVDFSKPYFNAGQSLLVVKGSKIKSVKDLNHKGITVLGTVGSNSVLNIKKVAPNARVLQLQDYAQALTALKSGQGDALTTDNGILYGMSEQNPNTRVVGGTFTKEPYSVAIDKKQTELKRAINKAIDEIHHDGTYDRLVKKWFSNVPGFDWRTLLND</sequence>
<dbReference type="PROSITE" id="PS51257">
    <property type="entry name" value="PROKAR_LIPOPROTEIN"/>
    <property type="match status" value="1"/>
</dbReference>
<dbReference type="Gene3D" id="3.40.190.10">
    <property type="entry name" value="Periplasmic binding protein-like II"/>
    <property type="match status" value="2"/>
</dbReference>
<protein>
    <submittedName>
        <fullName evidence="6">Glutamate ABC transporter substrate-binding protein</fullName>
    </submittedName>
</protein>
<dbReference type="SMART" id="SM00079">
    <property type="entry name" value="PBPe"/>
    <property type="match status" value="1"/>
</dbReference>
<comment type="similarity">
    <text evidence="1">Belongs to the bacterial solute-binding protein 3 family.</text>
</comment>
<evidence type="ECO:0000313" key="6">
    <source>
        <dbReference type="EMBL" id="NKZ23945.1"/>
    </source>
</evidence>
<dbReference type="InterPro" id="IPR051455">
    <property type="entry name" value="Bact_solute-bind_prot3"/>
</dbReference>
<dbReference type="EMBL" id="JAAXPN010000002">
    <property type="protein sequence ID" value="NKZ23945.1"/>
    <property type="molecule type" value="Genomic_DNA"/>
</dbReference>
<organism evidence="6 7">
    <name type="scientific">Periweissella fabalis</name>
    <dbReference type="NCBI Taxonomy" id="1070421"/>
    <lineage>
        <taxon>Bacteria</taxon>
        <taxon>Bacillati</taxon>
        <taxon>Bacillota</taxon>
        <taxon>Bacilli</taxon>
        <taxon>Lactobacillales</taxon>
        <taxon>Lactobacillaceae</taxon>
        <taxon>Periweissella</taxon>
    </lineage>
</organism>
<proteinExistence type="inferred from homology"/>
<keyword evidence="3" id="KW-0732">Signal</keyword>